<proteinExistence type="predicted"/>
<dbReference type="AlphaFoldDB" id="A0A251XGP9"/>
<feature type="region of interest" description="Disordered" evidence="1">
    <location>
        <begin position="1"/>
        <end position="31"/>
    </location>
</feature>
<protein>
    <submittedName>
        <fullName evidence="2">Uncharacterized protein</fullName>
    </submittedName>
</protein>
<dbReference type="Proteomes" id="UP000195062">
    <property type="component" value="Unassembled WGS sequence"/>
</dbReference>
<name>A0A251XGP9_CLAMM</name>
<keyword evidence="3" id="KW-1185">Reference proteome</keyword>
<organism evidence="2 3">
    <name type="scientific">Clavibacter michiganensis subsp. michiganensis</name>
    <dbReference type="NCBI Taxonomy" id="33013"/>
    <lineage>
        <taxon>Bacteria</taxon>
        <taxon>Bacillati</taxon>
        <taxon>Actinomycetota</taxon>
        <taxon>Actinomycetes</taxon>
        <taxon>Micrococcales</taxon>
        <taxon>Microbacteriaceae</taxon>
        <taxon>Clavibacter</taxon>
    </lineage>
</organism>
<dbReference type="EMBL" id="MDHH01000003">
    <property type="protein sequence ID" value="OUE01636.1"/>
    <property type="molecule type" value="Genomic_DNA"/>
</dbReference>
<evidence type="ECO:0000313" key="2">
    <source>
        <dbReference type="EMBL" id="OUE01636.1"/>
    </source>
</evidence>
<reference evidence="2 3" key="1">
    <citation type="submission" date="2016-08" db="EMBL/GenBank/DDBJ databases">
        <title>Genome sequence of Clavibacter michiganensis subsp. michiganensis strain CASJ007.</title>
        <authorList>
            <person name="Thapa S.P."/>
            <person name="Coaker G."/>
        </authorList>
    </citation>
    <scope>NUCLEOTIDE SEQUENCE [LARGE SCALE GENOMIC DNA]</scope>
    <source>
        <strain evidence="2">CASJ007</strain>
    </source>
</reference>
<evidence type="ECO:0000256" key="1">
    <source>
        <dbReference type="SAM" id="MobiDB-lite"/>
    </source>
</evidence>
<sequence>MQPDGRPSSAAPGVGDVVGAGASEGDGVSSP</sequence>
<comment type="caution">
    <text evidence="2">The sequence shown here is derived from an EMBL/GenBank/DDBJ whole genome shotgun (WGS) entry which is preliminary data.</text>
</comment>
<accession>A0A251XGP9</accession>
<evidence type="ECO:0000313" key="3">
    <source>
        <dbReference type="Proteomes" id="UP000195062"/>
    </source>
</evidence>
<gene>
    <name evidence="2" type="ORF">CMMCAS07_15115</name>
</gene>